<dbReference type="RefSeq" id="WP_065286938.1">
    <property type="nucleotide sequence ID" value="NZ_LFOE01000001.1"/>
</dbReference>
<evidence type="ECO:0000259" key="1">
    <source>
        <dbReference type="Pfam" id="PF00425"/>
    </source>
</evidence>
<dbReference type="AlphaFoldDB" id="A0A1B8SLU6"/>
<keyword evidence="3" id="KW-1185">Reference proteome</keyword>
<proteinExistence type="predicted"/>
<dbReference type="SUPFAM" id="SSF56322">
    <property type="entry name" value="ADC synthase"/>
    <property type="match status" value="1"/>
</dbReference>
<dbReference type="PANTHER" id="PTHR11236:SF50">
    <property type="entry name" value="AMINODEOXYCHORISMATE SYNTHASE COMPONENT 1"/>
    <property type="match status" value="1"/>
</dbReference>
<dbReference type="PATRIC" id="fig|354243.3.peg.434"/>
<dbReference type="InterPro" id="IPR005802">
    <property type="entry name" value="ADC_synth_comp_1"/>
</dbReference>
<dbReference type="PANTHER" id="PTHR11236">
    <property type="entry name" value="AMINOBENZOATE/ANTHRANILATE SYNTHASE"/>
    <property type="match status" value="1"/>
</dbReference>
<dbReference type="InterPro" id="IPR015890">
    <property type="entry name" value="Chorismate_C"/>
</dbReference>
<sequence length="417" mass="43157">MRIERLGDLGAAPEVLRAVGDAAGRCGLAPPAALTGEWFEARAVIAPSVAVEPVGPGEVFDVGAPPTAGAPPGAVGGGWIGYLSYPDPGADGGVPRIPEAAGGWTDCVLRQDGDGQWWFESLSGAPMPGWLAEALRTPAPARGCRIFWQTPDRQAHRVGVSACLEAIRAGEVYQACVCTRFTGTVTGAPLDFFADAVARTAPARAAYLGGDWGAVASLSPELFLRRRGEVVTSSPIKGTLPCSARPSALRASAKDVAENIMIVDLVRNDLGRVAITGTVGVPELLAVRPAPGVWHLVSTVSARVPPRLSMATLLDAAFPPASVTGTPKLRARQLLTQWEPHRRGIYCGTVGLASPLAGCELNVAIRTVEFDAAGGAVLGVGGGITADSDVDAEWQECLHKAASIVAADQARQRSTAS</sequence>
<evidence type="ECO:0000313" key="2">
    <source>
        <dbReference type="EMBL" id="OBY33711.1"/>
    </source>
</evidence>
<dbReference type="InterPro" id="IPR019999">
    <property type="entry name" value="Anth_synth_I-like"/>
</dbReference>
<dbReference type="STRING" id="354243.BST28_22320"/>
<dbReference type="OrthoDB" id="3518032at2"/>
<feature type="domain" description="Chorismate-utilising enzyme C-terminal" evidence="1">
    <location>
        <begin position="153"/>
        <end position="400"/>
    </location>
</feature>
<accession>A0A1B8SLU6</accession>
<evidence type="ECO:0000313" key="3">
    <source>
        <dbReference type="Proteomes" id="UP000092668"/>
    </source>
</evidence>
<name>A0A1B8SLU6_9MYCO</name>
<dbReference type="Pfam" id="PF00425">
    <property type="entry name" value="Chorismate_bind"/>
    <property type="match status" value="1"/>
</dbReference>
<reference evidence="2 3" key="1">
    <citation type="submission" date="2015-06" db="EMBL/GenBank/DDBJ databases">
        <title>Genome sequence of Mycobacterium kumamotonense strain Roo.</title>
        <authorList>
            <person name="Greninger A.L."/>
            <person name="Cunningham G."/>
            <person name="Miller S."/>
        </authorList>
    </citation>
    <scope>NUCLEOTIDE SEQUENCE [LARGE SCALE GENOMIC DNA]</scope>
    <source>
        <strain evidence="2 3">Roo</strain>
    </source>
</reference>
<gene>
    <name evidence="2" type="ORF">ACT18_02050</name>
</gene>
<dbReference type="NCBIfam" id="TIGR00553">
    <property type="entry name" value="pabB"/>
    <property type="match status" value="1"/>
</dbReference>
<dbReference type="Gene3D" id="3.60.120.10">
    <property type="entry name" value="Anthranilate synthase"/>
    <property type="match status" value="1"/>
</dbReference>
<dbReference type="GO" id="GO:0000162">
    <property type="term" value="P:L-tryptophan biosynthetic process"/>
    <property type="evidence" value="ECO:0007669"/>
    <property type="project" value="TreeGrafter"/>
</dbReference>
<dbReference type="GO" id="GO:0009396">
    <property type="term" value="P:folic acid-containing compound biosynthetic process"/>
    <property type="evidence" value="ECO:0007669"/>
    <property type="project" value="InterPro"/>
</dbReference>
<organism evidence="2 3">
    <name type="scientific">Mycolicibacter kumamotonensis</name>
    <dbReference type="NCBI Taxonomy" id="354243"/>
    <lineage>
        <taxon>Bacteria</taxon>
        <taxon>Bacillati</taxon>
        <taxon>Actinomycetota</taxon>
        <taxon>Actinomycetes</taxon>
        <taxon>Mycobacteriales</taxon>
        <taxon>Mycobacteriaceae</taxon>
        <taxon>Mycolicibacter</taxon>
    </lineage>
</organism>
<protein>
    <submittedName>
        <fullName evidence="2">Aminodeoxychorismate synthase</fullName>
    </submittedName>
</protein>
<dbReference type="EMBL" id="LFOE01000001">
    <property type="protein sequence ID" value="OBY33711.1"/>
    <property type="molecule type" value="Genomic_DNA"/>
</dbReference>
<dbReference type="PRINTS" id="PR00095">
    <property type="entry name" value="ANTSNTHASEI"/>
</dbReference>
<dbReference type="InterPro" id="IPR005801">
    <property type="entry name" value="ADC_synthase"/>
</dbReference>
<dbReference type="GO" id="GO:0046820">
    <property type="term" value="F:4-amino-4-deoxychorismate synthase activity"/>
    <property type="evidence" value="ECO:0007669"/>
    <property type="project" value="TreeGrafter"/>
</dbReference>
<comment type="caution">
    <text evidence="2">The sequence shown here is derived from an EMBL/GenBank/DDBJ whole genome shotgun (WGS) entry which is preliminary data.</text>
</comment>
<dbReference type="Proteomes" id="UP000092668">
    <property type="component" value="Unassembled WGS sequence"/>
</dbReference>
<dbReference type="NCBIfam" id="NF004530">
    <property type="entry name" value="PRK05877.1"/>
    <property type="match status" value="1"/>
</dbReference>